<proteinExistence type="predicted"/>
<dbReference type="EMBL" id="BAAAYN010000027">
    <property type="protein sequence ID" value="GAA3390218.1"/>
    <property type="molecule type" value="Genomic_DNA"/>
</dbReference>
<evidence type="ECO:0000313" key="4">
    <source>
        <dbReference type="Proteomes" id="UP001501676"/>
    </source>
</evidence>
<dbReference type="Pfam" id="PF11303">
    <property type="entry name" value="DUF3105"/>
    <property type="match status" value="1"/>
</dbReference>
<comment type="caution">
    <text evidence="3">The sequence shown here is derived from an EMBL/GenBank/DDBJ whole genome shotgun (WGS) entry which is preliminary data.</text>
</comment>
<dbReference type="InterPro" id="IPR021454">
    <property type="entry name" value="DUF3105"/>
</dbReference>
<dbReference type="Proteomes" id="UP001501676">
    <property type="component" value="Unassembled WGS sequence"/>
</dbReference>
<evidence type="ECO:0008006" key="5">
    <source>
        <dbReference type="Google" id="ProtNLM"/>
    </source>
</evidence>
<organism evidence="3 4">
    <name type="scientific">Cryptosporangium minutisporangium</name>
    <dbReference type="NCBI Taxonomy" id="113569"/>
    <lineage>
        <taxon>Bacteria</taxon>
        <taxon>Bacillati</taxon>
        <taxon>Actinomycetota</taxon>
        <taxon>Actinomycetes</taxon>
        <taxon>Cryptosporangiales</taxon>
        <taxon>Cryptosporangiaceae</taxon>
        <taxon>Cryptosporangium</taxon>
    </lineage>
</organism>
<feature type="region of interest" description="Disordered" evidence="1">
    <location>
        <begin position="1"/>
        <end position="84"/>
    </location>
</feature>
<keyword evidence="2" id="KW-1133">Transmembrane helix</keyword>
<evidence type="ECO:0000256" key="2">
    <source>
        <dbReference type="SAM" id="Phobius"/>
    </source>
</evidence>
<evidence type="ECO:0000256" key="1">
    <source>
        <dbReference type="SAM" id="MobiDB-lite"/>
    </source>
</evidence>
<dbReference type="RefSeq" id="WP_345729997.1">
    <property type="nucleotide sequence ID" value="NZ_BAAAYN010000027.1"/>
</dbReference>
<keyword evidence="2" id="KW-0812">Transmembrane</keyword>
<reference evidence="4" key="1">
    <citation type="journal article" date="2019" name="Int. J. Syst. Evol. Microbiol.">
        <title>The Global Catalogue of Microorganisms (GCM) 10K type strain sequencing project: providing services to taxonomists for standard genome sequencing and annotation.</title>
        <authorList>
            <consortium name="The Broad Institute Genomics Platform"/>
            <consortium name="The Broad Institute Genome Sequencing Center for Infectious Disease"/>
            <person name="Wu L."/>
            <person name="Ma J."/>
        </authorList>
    </citation>
    <scope>NUCLEOTIDE SEQUENCE [LARGE SCALE GENOMIC DNA]</scope>
    <source>
        <strain evidence="4">JCM 9458</strain>
    </source>
</reference>
<feature type="transmembrane region" description="Helical" evidence="2">
    <location>
        <begin position="89"/>
        <end position="115"/>
    </location>
</feature>
<feature type="compositionally biased region" description="Pro residues" evidence="1">
    <location>
        <begin position="13"/>
        <end position="80"/>
    </location>
</feature>
<name>A0ABP6T1I9_9ACTN</name>
<evidence type="ECO:0000313" key="3">
    <source>
        <dbReference type="EMBL" id="GAA3390218.1"/>
    </source>
</evidence>
<protein>
    <recommendedName>
        <fullName evidence="5">DUF3105 domain-containing protein</fullName>
    </recommendedName>
</protein>
<keyword evidence="4" id="KW-1185">Reference proteome</keyword>
<keyword evidence="2" id="KW-0472">Membrane</keyword>
<sequence>MSSTSPGESPPHGEVPPAPDGTPGYPPPGYPPNAPPGGYPSSGYPPPTGFPPPGGFPPPTGFPPPGGFPPPAGFPPPGGAKPPRSNGKLVAGIVIGVVLVLLVCGGIVTTTVLVLNNSPSTSTATTIDGVVDYRKTQPEILTTKHVDSAPGYPVTPPVGGDHNTQWQNCQGDVYAAKIDDTRAVHSLEHGAVWITYRPGLPADQLEALKRRVVGKNYTMLSPYPTLDQAISLQAWGYQLKVDDADDERIDEFLTKYRMSASIESGAPCSNGSTATD</sequence>
<gene>
    <name evidence="3" type="ORF">GCM10020369_43350</name>
</gene>
<accession>A0ABP6T1I9</accession>